<feature type="domain" description="GGDEF" evidence="5">
    <location>
        <begin position="315"/>
        <end position="443"/>
    </location>
</feature>
<dbReference type="InterPro" id="IPR029787">
    <property type="entry name" value="Nucleotide_cyclase"/>
</dbReference>
<gene>
    <name evidence="6" type="ORF">GCM10011501_25590</name>
</gene>
<comment type="catalytic activity">
    <reaction evidence="2">
        <text>2 GTP = 3',3'-c-di-GMP + 2 diphosphate</text>
        <dbReference type="Rhea" id="RHEA:24898"/>
        <dbReference type="ChEBI" id="CHEBI:33019"/>
        <dbReference type="ChEBI" id="CHEBI:37565"/>
        <dbReference type="ChEBI" id="CHEBI:58805"/>
        <dbReference type="EC" id="2.7.7.65"/>
    </reaction>
</comment>
<feature type="transmembrane region" description="Helical" evidence="4">
    <location>
        <begin position="237"/>
        <end position="257"/>
    </location>
</feature>
<keyword evidence="4" id="KW-0812">Transmembrane</keyword>
<dbReference type="InterPro" id="IPR008979">
    <property type="entry name" value="Galactose-bd-like_sf"/>
</dbReference>
<keyword evidence="7" id="KW-1185">Reference proteome</keyword>
<evidence type="ECO:0000256" key="3">
    <source>
        <dbReference type="SAM" id="Coils"/>
    </source>
</evidence>
<dbReference type="PROSITE" id="PS50887">
    <property type="entry name" value="GGDEF"/>
    <property type="match status" value="1"/>
</dbReference>
<name>A0ABQ3IUJ1_9GAMM</name>
<accession>A0ABQ3IUJ1</accession>
<evidence type="ECO:0000256" key="4">
    <source>
        <dbReference type="SAM" id="Phobius"/>
    </source>
</evidence>
<dbReference type="PANTHER" id="PTHR45138">
    <property type="entry name" value="REGULATORY COMPONENTS OF SENSORY TRANSDUCTION SYSTEM"/>
    <property type="match status" value="1"/>
</dbReference>
<reference evidence="7" key="1">
    <citation type="journal article" date="2019" name="Int. J. Syst. Evol. Microbiol.">
        <title>The Global Catalogue of Microorganisms (GCM) 10K type strain sequencing project: providing services to taxonomists for standard genome sequencing and annotation.</title>
        <authorList>
            <consortium name="The Broad Institute Genomics Platform"/>
            <consortium name="The Broad Institute Genome Sequencing Center for Infectious Disease"/>
            <person name="Wu L."/>
            <person name="Ma J."/>
        </authorList>
    </citation>
    <scope>NUCLEOTIDE SEQUENCE [LARGE SCALE GENOMIC DNA]</scope>
    <source>
        <strain evidence="7">CGMCC 1.15922</strain>
    </source>
</reference>
<dbReference type="SUPFAM" id="SSF55073">
    <property type="entry name" value="Nucleotide cyclase"/>
    <property type="match status" value="1"/>
</dbReference>
<feature type="transmembrane region" description="Helical" evidence="4">
    <location>
        <begin position="20"/>
        <end position="41"/>
    </location>
</feature>
<dbReference type="SUPFAM" id="SSF49785">
    <property type="entry name" value="Galactose-binding domain-like"/>
    <property type="match status" value="1"/>
</dbReference>
<dbReference type="CDD" id="cd01949">
    <property type="entry name" value="GGDEF"/>
    <property type="match status" value="1"/>
</dbReference>
<proteinExistence type="predicted"/>
<dbReference type="PANTHER" id="PTHR45138:SF9">
    <property type="entry name" value="DIGUANYLATE CYCLASE DGCM-RELATED"/>
    <property type="match status" value="1"/>
</dbReference>
<evidence type="ECO:0000259" key="5">
    <source>
        <dbReference type="PROSITE" id="PS50887"/>
    </source>
</evidence>
<feature type="coiled-coil region" evidence="3">
    <location>
        <begin position="254"/>
        <end position="291"/>
    </location>
</feature>
<dbReference type="Proteomes" id="UP000626370">
    <property type="component" value="Unassembled WGS sequence"/>
</dbReference>
<sequence length="451" mass="51533">MTPINKATLYIETVMIRSKFYNTLLITLITVTCITIILQIFSLKKTLVLQPDTHKAVKAISDQSLNGTSSATLIKNNNKWLLKCNIQASSYNWPFCEIALNFFEAPYSKSMKGLDLSSYSSIQLKAKYLNHPNSSIRIQLRNYNDSYAKIDDDSTWKYIGIEYWPDDMGITEIPMKSLQVASWWLNEQKIPIHLSAPEFDSVMVIEISTGNKIKPGQYMLELEYIKFTGKFFTNSQVLYTLIALWVFSAIIVLLLNLKHSREKLTNTAREAQELKQLNQLLNVKTKTLKDKAERDPLTGALNRSGIQPYFTQKQKKLSLIFIDIDHFKLINDIHGHLVGDEILKEFVKTISENCRNTDIIARWGGEEFLLVCPDTLLSEAFELAQLLRKIMDEKTWVNNIKLTSSFGVAQRGDESASDFIERADKALYDAKARGRNQVVMSKPTSHLNPLI</sequence>
<evidence type="ECO:0000256" key="2">
    <source>
        <dbReference type="ARBA" id="ARBA00034247"/>
    </source>
</evidence>
<protein>
    <recommendedName>
        <fullName evidence="1">diguanylate cyclase</fullName>
        <ecNumber evidence="1">2.7.7.65</ecNumber>
    </recommendedName>
</protein>
<keyword evidence="4" id="KW-0472">Membrane</keyword>
<dbReference type="Gene3D" id="3.30.70.270">
    <property type="match status" value="1"/>
</dbReference>
<comment type="caution">
    <text evidence="6">The sequence shown here is derived from an EMBL/GenBank/DDBJ whole genome shotgun (WGS) entry which is preliminary data.</text>
</comment>
<keyword evidence="4" id="KW-1133">Transmembrane helix</keyword>
<dbReference type="EC" id="2.7.7.65" evidence="1"/>
<dbReference type="RefSeq" id="WP_189378643.1">
    <property type="nucleotide sequence ID" value="NZ_BNAH01000010.1"/>
</dbReference>
<evidence type="ECO:0000313" key="6">
    <source>
        <dbReference type="EMBL" id="GHE94977.1"/>
    </source>
</evidence>
<dbReference type="InterPro" id="IPR043128">
    <property type="entry name" value="Rev_trsase/Diguanyl_cyclase"/>
</dbReference>
<keyword evidence="3" id="KW-0175">Coiled coil</keyword>
<dbReference type="Pfam" id="PF00990">
    <property type="entry name" value="GGDEF"/>
    <property type="match status" value="1"/>
</dbReference>
<evidence type="ECO:0000313" key="7">
    <source>
        <dbReference type="Proteomes" id="UP000626370"/>
    </source>
</evidence>
<organism evidence="6 7">
    <name type="scientific">Thalassotalea profundi</name>
    <dbReference type="NCBI Taxonomy" id="2036687"/>
    <lineage>
        <taxon>Bacteria</taxon>
        <taxon>Pseudomonadati</taxon>
        <taxon>Pseudomonadota</taxon>
        <taxon>Gammaproteobacteria</taxon>
        <taxon>Alteromonadales</taxon>
        <taxon>Colwelliaceae</taxon>
        <taxon>Thalassotalea</taxon>
    </lineage>
</organism>
<evidence type="ECO:0000256" key="1">
    <source>
        <dbReference type="ARBA" id="ARBA00012528"/>
    </source>
</evidence>
<dbReference type="InterPro" id="IPR000160">
    <property type="entry name" value="GGDEF_dom"/>
</dbReference>
<dbReference type="SMART" id="SM00267">
    <property type="entry name" value="GGDEF"/>
    <property type="match status" value="1"/>
</dbReference>
<dbReference type="InterPro" id="IPR050469">
    <property type="entry name" value="Diguanylate_Cyclase"/>
</dbReference>
<dbReference type="EMBL" id="BNAH01000010">
    <property type="protein sequence ID" value="GHE94977.1"/>
    <property type="molecule type" value="Genomic_DNA"/>
</dbReference>
<dbReference type="NCBIfam" id="TIGR00254">
    <property type="entry name" value="GGDEF"/>
    <property type="match status" value="1"/>
</dbReference>